<protein>
    <submittedName>
        <fullName evidence="1">Uncharacterized protein</fullName>
    </submittedName>
</protein>
<reference evidence="1 2" key="1">
    <citation type="submission" date="2020-07" db="EMBL/GenBank/DDBJ databases">
        <title>Transfer of Campylobacter canadensis to the novel genus Avispirillum gen. nov., that also includes two novel species recovered from migratory waterfowl: Avispirillum anseris sp. nov. and Avispirillum brantae sp. nov.</title>
        <authorList>
            <person name="Miller W.G."/>
            <person name="Chapman M.H."/>
            <person name="Yee E."/>
            <person name="Inglis G.D."/>
        </authorList>
    </citation>
    <scope>NUCLEOTIDE SEQUENCE [LARGE SCALE GENOMIC DNA]</scope>
    <source>
        <strain evidence="1 2">L283</strain>
    </source>
</reference>
<organism evidence="1 2">
    <name type="scientific">Campylobacter canadensis</name>
    <dbReference type="NCBI Taxonomy" id="449520"/>
    <lineage>
        <taxon>Bacteria</taxon>
        <taxon>Pseudomonadati</taxon>
        <taxon>Campylobacterota</taxon>
        <taxon>Epsilonproteobacteria</taxon>
        <taxon>Campylobacterales</taxon>
        <taxon>Campylobacteraceae</taxon>
        <taxon>Campylobacter</taxon>
    </lineage>
</organism>
<evidence type="ECO:0000313" key="1">
    <source>
        <dbReference type="EMBL" id="MBZ7988236.1"/>
    </source>
</evidence>
<proteinExistence type="predicted"/>
<dbReference type="Proteomes" id="UP000786183">
    <property type="component" value="Unassembled WGS sequence"/>
</dbReference>
<accession>A0ABS7WV27</accession>
<sequence length="97" mass="11819">LIISFGKGVVFYTDIAFDFQDDTYGIYSFYLIDEFDERKDKEKEYKRRLEDINYEIFAYEDDIKKKLSYRRKFDNCGYSNLNPEKEAKESLEEINFK</sequence>
<dbReference type="EMBL" id="JACGBB010000109">
    <property type="protein sequence ID" value="MBZ7988236.1"/>
    <property type="molecule type" value="Genomic_DNA"/>
</dbReference>
<comment type="caution">
    <text evidence="1">The sequence shown here is derived from an EMBL/GenBank/DDBJ whole genome shotgun (WGS) entry which is preliminary data.</text>
</comment>
<feature type="non-terminal residue" evidence="1">
    <location>
        <position position="1"/>
    </location>
</feature>
<dbReference type="RefSeq" id="WP_396021672.1">
    <property type="nucleotide sequence ID" value="NZ_JACGBB010000109.1"/>
</dbReference>
<name>A0ABS7WV27_9BACT</name>
<evidence type="ECO:0000313" key="2">
    <source>
        <dbReference type="Proteomes" id="UP000786183"/>
    </source>
</evidence>
<gene>
    <name evidence="1" type="ORF">AVCANL283_09065</name>
</gene>
<keyword evidence="2" id="KW-1185">Reference proteome</keyword>